<dbReference type="GO" id="GO:0019901">
    <property type="term" value="F:protein kinase binding"/>
    <property type="evidence" value="ECO:0007669"/>
    <property type="project" value="TreeGrafter"/>
</dbReference>
<feature type="region of interest" description="Disordered" evidence="4">
    <location>
        <begin position="401"/>
        <end position="426"/>
    </location>
</feature>
<protein>
    <submittedName>
        <fullName evidence="6">AMPKBI-domain-containing protein</fullName>
    </submittedName>
</protein>
<feature type="compositionally biased region" description="Low complexity" evidence="4">
    <location>
        <begin position="332"/>
        <end position="344"/>
    </location>
</feature>
<dbReference type="Pfam" id="PF04739">
    <property type="entry name" value="AMPKBI"/>
    <property type="match status" value="1"/>
</dbReference>
<feature type="region of interest" description="Disordered" evidence="4">
    <location>
        <begin position="832"/>
        <end position="863"/>
    </location>
</feature>
<dbReference type="InterPro" id="IPR050827">
    <property type="entry name" value="CRP1_MDG1_kinase"/>
</dbReference>
<keyword evidence="7" id="KW-1185">Reference proteome</keyword>
<evidence type="ECO:0000256" key="1">
    <source>
        <dbReference type="ARBA" id="ARBA00004496"/>
    </source>
</evidence>
<dbReference type="InParanoid" id="A0A317XFM0"/>
<feature type="compositionally biased region" description="Polar residues" evidence="4">
    <location>
        <begin position="31"/>
        <end position="43"/>
    </location>
</feature>
<dbReference type="GO" id="GO:0007165">
    <property type="term" value="P:signal transduction"/>
    <property type="evidence" value="ECO:0007669"/>
    <property type="project" value="UniProtKB-ARBA"/>
</dbReference>
<dbReference type="InterPro" id="IPR037256">
    <property type="entry name" value="ASC_dom_sf"/>
</dbReference>
<feature type="region of interest" description="Disordered" evidence="4">
    <location>
        <begin position="144"/>
        <end position="198"/>
    </location>
</feature>
<feature type="compositionally biased region" description="Low complexity" evidence="4">
    <location>
        <begin position="281"/>
        <end position="296"/>
    </location>
</feature>
<feature type="compositionally biased region" description="Low complexity" evidence="4">
    <location>
        <begin position="527"/>
        <end position="538"/>
    </location>
</feature>
<dbReference type="CDD" id="cd02859">
    <property type="entry name" value="E_set_AMPKbeta_like_N"/>
    <property type="match status" value="1"/>
</dbReference>
<evidence type="ECO:0000313" key="7">
    <source>
        <dbReference type="Proteomes" id="UP000246740"/>
    </source>
</evidence>
<dbReference type="EMBL" id="KZ819215">
    <property type="protein sequence ID" value="PWY97206.1"/>
    <property type="molecule type" value="Genomic_DNA"/>
</dbReference>
<feature type="region of interest" description="Disordered" evidence="4">
    <location>
        <begin position="447"/>
        <end position="667"/>
    </location>
</feature>
<feature type="region of interest" description="Disordered" evidence="4">
    <location>
        <begin position="875"/>
        <end position="895"/>
    </location>
</feature>
<feature type="compositionally biased region" description="Polar residues" evidence="4">
    <location>
        <begin position="73"/>
        <end position="88"/>
    </location>
</feature>
<dbReference type="GO" id="GO:0005634">
    <property type="term" value="C:nucleus"/>
    <property type="evidence" value="ECO:0007669"/>
    <property type="project" value="TreeGrafter"/>
</dbReference>
<feature type="region of interest" description="Disordered" evidence="4">
    <location>
        <begin position="332"/>
        <end position="385"/>
    </location>
</feature>
<feature type="compositionally biased region" description="Polar residues" evidence="4">
    <location>
        <begin position="845"/>
        <end position="859"/>
    </location>
</feature>
<keyword evidence="3" id="KW-0963">Cytoplasm</keyword>
<dbReference type="InterPro" id="IPR032640">
    <property type="entry name" value="AMPK1_CBM"/>
</dbReference>
<feature type="compositionally biased region" description="Polar residues" evidence="4">
    <location>
        <begin position="305"/>
        <end position="315"/>
    </location>
</feature>
<dbReference type="PANTHER" id="PTHR10343:SF84">
    <property type="entry name" value="5'-AMP-ACTIVATED PROTEIN KINASE SUBUNIT BETA-1"/>
    <property type="match status" value="1"/>
</dbReference>
<dbReference type="Proteomes" id="UP000246740">
    <property type="component" value="Unassembled WGS sequence"/>
</dbReference>
<evidence type="ECO:0000259" key="5">
    <source>
        <dbReference type="SMART" id="SM01010"/>
    </source>
</evidence>
<feature type="compositionally biased region" description="Basic residues" evidence="4">
    <location>
        <begin position="643"/>
        <end position="663"/>
    </location>
</feature>
<evidence type="ECO:0000256" key="4">
    <source>
        <dbReference type="SAM" id="MobiDB-lite"/>
    </source>
</evidence>
<evidence type="ECO:0000313" key="6">
    <source>
        <dbReference type="EMBL" id="PWY97206.1"/>
    </source>
</evidence>
<dbReference type="SMART" id="SM01010">
    <property type="entry name" value="AMPKBI"/>
    <property type="match status" value="1"/>
</dbReference>
<dbReference type="AlphaFoldDB" id="A0A317XFM0"/>
<dbReference type="GO" id="GO:0005737">
    <property type="term" value="C:cytoplasm"/>
    <property type="evidence" value="ECO:0007669"/>
    <property type="project" value="UniProtKB-SubCell"/>
</dbReference>
<dbReference type="PANTHER" id="PTHR10343">
    <property type="entry name" value="5'-AMP-ACTIVATED PROTEIN KINASE , BETA SUBUNIT"/>
    <property type="match status" value="1"/>
</dbReference>
<dbReference type="SUPFAM" id="SSF81296">
    <property type="entry name" value="E set domains"/>
    <property type="match status" value="1"/>
</dbReference>
<accession>A0A317XFM0</accession>
<dbReference type="InterPro" id="IPR006828">
    <property type="entry name" value="ASC_dom"/>
</dbReference>
<feature type="compositionally biased region" description="Polar residues" evidence="4">
    <location>
        <begin position="618"/>
        <end position="642"/>
    </location>
</feature>
<feature type="compositionally biased region" description="Polar residues" evidence="4">
    <location>
        <begin position="269"/>
        <end position="279"/>
    </location>
</feature>
<dbReference type="GO" id="GO:0031588">
    <property type="term" value="C:nucleotide-activated protein kinase complex"/>
    <property type="evidence" value="ECO:0007669"/>
    <property type="project" value="TreeGrafter"/>
</dbReference>
<feature type="compositionally biased region" description="Low complexity" evidence="4">
    <location>
        <begin position="495"/>
        <end position="511"/>
    </location>
</feature>
<dbReference type="SUPFAM" id="SSF160219">
    <property type="entry name" value="AMPKBI-like"/>
    <property type="match status" value="1"/>
</dbReference>
<feature type="region of interest" description="Disordered" evidence="4">
    <location>
        <begin position="1"/>
        <end position="88"/>
    </location>
</feature>
<feature type="region of interest" description="Disordered" evidence="4">
    <location>
        <begin position="754"/>
        <end position="791"/>
    </location>
</feature>
<feature type="domain" description="Association with the SNF1 complex (ASC)" evidence="5">
    <location>
        <begin position="812"/>
        <end position="940"/>
    </location>
</feature>
<feature type="compositionally biased region" description="Basic and acidic residues" evidence="4">
    <location>
        <begin position="771"/>
        <end position="787"/>
    </location>
</feature>
<dbReference type="Pfam" id="PF16561">
    <property type="entry name" value="AMPK1_CBM"/>
    <property type="match status" value="1"/>
</dbReference>
<feature type="region of interest" description="Disordered" evidence="4">
    <location>
        <begin position="242"/>
        <end position="315"/>
    </location>
</feature>
<feature type="compositionally biased region" description="Basic and acidic residues" evidence="4">
    <location>
        <begin position="473"/>
        <end position="485"/>
    </location>
</feature>
<dbReference type="STRING" id="1882483.A0A317XFM0"/>
<dbReference type="FunFam" id="2.60.40.10:FF:000562">
    <property type="entry name" value="Snf1 kinase complex beta-subunit Gal83"/>
    <property type="match status" value="1"/>
</dbReference>
<proteinExistence type="inferred from homology"/>
<dbReference type="Gene3D" id="6.20.250.60">
    <property type="match status" value="1"/>
</dbReference>
<dbReference type="InterPro" id="IPR013783">
    <property type="entry name" value="Ig-like_fold"/>
</dbReference>
<feature type="compositionally biased region" description="Polar residues" evidence="4">
    <location>
        <begin position="573"/>
        <end position="607"/>
    </location>
</feature>
<gene>
    <name evidence="6" type="ORF">BCV70DRAFT_195918</name>
</gene>
<evidence type="ECO:0000256" key="3">
    <source>
        <dbReference type="ARBA" id="ARBA00022490"/>
    </source>
</evidence>
<reference evidence="6 7" key="1">
    <citation type="journal article" date="2018" name="Mol. Biol. Evol.">
        <title>Broad Genomic Sampling Reveals a Smut Pathogenic Ancestry of the Fungal Clade Ustilaginomycotina.</title>
        <authorList>
            <person name="Kijpornyongpan T."/>
            <person name="Mondo S.J."/>
            <person name="Barry K."/>
            <person name="Sandor L."/>
            <person name="Lee J."/>
            <person name="Lipzen A."/>
            <person name="Pangilinan J."/>
            <person name="LaButti K."/>
            <person name="Hainaut M."/>
            <person name="Henrissat B."/>
            <person name="Grigoriev I.V."/>
            <person name="Spatafora J.W."/>
            <person name="Aime M.C."/>
        </authorList>
    </citation>
    <scope>NUCLEOTIDE SEQUENCE [LARGE SCALE GENOMIC DNA]</scope>
    <source>
        <strain evidence="6 7">MCA 3645</strain>
    </source>
</reference>
<comment type="subcellular location">
    <subcellularLocation>
        <location evidence="1">Cytoplasm</location>
    </subcellularLocation>
</comment>
<dbReference type="InterPro" id="IPR014756">
    <property type="entry name" value="Ig_E-set"/>
</dbReference>
<sequence>MGNANSTPAKDGAEAGSSGNPALAIKRHHSMQTSQDPHSTASPSIRVPLGERQPGAGRLSRTASIFGRASSHDGASTPQRSRSRSGSLTGFLINQRRGSATAAATAATAATAGGTASAAASPGSTHDTSARKQNHQQLGLANYEISSPSAPGSGIETAIRSNSMGPGRARRLTEGLGMPASPGGFDPRNFVSPHPSPSVATHAHYASGLPSHHAAVAVSSGLRVSSGADSPADSTAFSYRASEPQQVPGSVARAPTRHPLFGIGGGTSMFPNTSTSLGTNAAASPPVGGSSPVLSSQPFGLGDNETAQDFDNSSNRPLAALPSYLKIPTAIPSSHVSPSSPPGSIYSQHSDRGHQDQLRSSSPSPVPSTHVGEDGRLRPVGGVGGAGAALPQLNTVDVLIPPGDASKTTSPIDERKASIGSADGAHTYSEHNVDAARAAGVDVTDLPVASPNEESRPTAALEASNEVPEVAVDAERVSRSMERTSDGATAGNHAPVTSRTPTPTPSTYGPRAMTPTRKDSSGLRSLSPATGPATSTGPPSNPISTRRRSHVDVQTGGESGYNTPLLPPGLTSAPPSASTPGMTPLTELQVSTPASTVDSEPGTLSSQPPTPSRPLSGAASTASQPTTPSGPHPNALQQQQYQHHSHHHHSHSGHGSHHTHHHPQTGAPLMPIALTWRAGGREVFVTGTFANEWRSKILLHRSKRDHTCVLHLPPGTHRLKFIVDDRWRVSRDLPTATDGDGNLVNYVEIPNVGPAHPGPLSAPGEDFAESNADKPRSERGSKIDSKRTTMNLVEEARRAEAARLDDFFDDDGKDQEETWTSEIPAALIEAQEAEEAYREAIESGQPPQHSASHGSQQELPNPPALPRQLEKVILNSSPANPSNGGGTAGSTVDDNSILPAPNHVVLNHLTASSIKGGVLAVGTTTRYKRKYVTTVYYRPVQV</sequence>
<evidence type="ECO:0000256" key="2">
    <source>
        <dbReference type="ARBA" id="ARBA00010926"/>
    </source>
</evidence>
<dbReference type="Gene3D" id="2.60.40.10">
    <property type="entry name" value="Immunoglobulins"/>
    <property type="match status" value="1"/>
</dbReference>
<dbReference type="OrthoDB" id="531008at2759"/>
<organism evidence="6 7">
    <name type="scientific">Testicularia cyperi</name>
    <dbReference type="NCBI Taxonomy" id="1882483"/>
    <lineage>
        <taxon>Eukaryota</taxon>
        <taxon>Fungi</taxon>
        <taxon>Dikarya</taxon>
        <taxon>Basidiomycota</taxon>
        <taxon>Ustilaginomycotina</taxon>
        <taxon>Ustilaginomycetes</taxon>
        <taxon>Ustilaginales</taxon>
        <taxon>Anthracoideaceae</taxon>
        <taxon>Testicularia</taxon>
    </lineage>
</organism>
<name>A0A317XFM0_9BASI</name>
<comment type="similarity">
    <text evidence="2">Belongs to the 5'-AMP-activated protein kinase beta subunit family.</text>
</comment>